<dbReference type="Gene3D" id="3.30.1690.10">
    <property type="entry name" value="TcpA-like pilin"/>
    <property type="match status" value="1"/>
</dbReference>
<keyword evidence="4" id="KW-1185">Reference proteome</keyword>
<proteinExistence type="predicted"/>
<dbReference type="Pfam" id="PF08805">
    <property type="entry name" value="PilS"/>
    <property type="match status" value="1"/>
</dbReference>
<keyword evidence="1" id="KW-0812">Transmembrane</keyword>
<organism evidence="3 4">
    <name type="scientific">Pandoraea pneumonica</name>
    <dbReference type="NCBI Taxonomy" id="2508299"/>
    <lineage>
        <taxon>Bacteria</taxon>
        <taxon>Pseudomonadati</taxon>
        <taxon>Pseudomonadota</taxon>
        <taxon>Betaproteobacteria</taxon>
        <taxon>Burkholderiales</taxon>
        <taxon>Burkholderiaceae</taxon>
        <taxon>Pandoraea</taxon>
    </lineage>
</organism>
<evidence type="ECO:0000256" key="1">
    <source>
        <dbReference type="SAM" id="Phobius"/>
    </source>
</evidence>
<keyword evidence="1" id="KW-1133">Transmembrane helix</keyword>
<keyword evidence="1" id="KW-0472">Membrane</keyword>
<protein>
    <submittedName>
        <fullName evidence="3">Prepilin-type cleavage/methylation domain-containing protein</fullName>
    </submittedName>
</protein>
<dbReference type="InterPro" id="IPR045584">
    <property type="entry name" value="Pilin-like"/>
</dbReference>
<sequence>MHVNAGALAQFKTNMTQRLNKRRQRGVTLVELAVAVAVMGLIMAGAMVGVPRLMASVKLNQEIKDWQMASLAVQNMVMGGSFPTTDLATNIPTSPVVEGFNRNGTKILNRFGGAVSFDSVPGDYPSTGMQVVSEGYPSAQCVDFVTKMYPTFSTITVGSIAVKTKDSNDMSGIQTACTTGPVPVGGGAAPAISATNVTFTISG</sequence>
<dbReference type="PROSITE" id="PS00409">
    <property type="entry name" value="PROKAR_NTER_METHYL"/>
    <property type="match status" value="1"/>
</dbReference>
<dbReference type="Pfam" id="PF07963">
    <property type="entry name" value="N_methyl"/>
    <property type="match status" value="1"/>
</dbReference>
<dbReference type="AlphaFoldDB" id="A0A5E4V259"/>
<dbReference type="InterPro" id="IPR012902">
    <property type="entry name" value="N_methyl_site"/>
</dbReference>
<name>A0A5E4V259_9BURK</name>
<dbReference type="SUPFAM" id="SSF54523">
    <property type="entry name" value="Pili subunits"/>
    <property type="match status" value="1"/>
</dbReference>
<evidence type="ECO:0000313" key="3">
    <source>
        <dbReference type="EMBL" id="VVE04870.1"/>
    </source>
</evidence>
<reference evidence="3 4" key="1">
    <citation type="submission" date="2019-08" db="EMBL/GenBank/DDBJ databases">
        <authorList>
            <person name="Peeters C."/>
        </authorList>
    </citation>
    <scope>NUCLEOTIDE SEQUENCE [LARGE SCALE GENOMIC DNA]</scope>
    <source>
        <strain evidence="3 4">LMG 31114</strain>
    </source>
</reference>
<evidence type="ECO:0000313" key="4">
    <source>
        <dbReference type="Proteomes" id="UP000366945"/>
    </source>
</evidence>
<feature type="transmembrane region" description="Helical" evidence="1">
    <location>
        <begin position="27"/>
        <end position="50"/>
    </location>
</feature>
<dbReference type="NCBIfam" id="TIGR02532">
    <property type="entry name" value="IV_pilin_GFxxxE"/>
    <property type="match status" value="1"/>
</dbReference>
<dbReference type="Proteomes" id="UP000366945">
    <property type="component" value="Unassembled WGS sequence"/>
</dbReference>
<dbReference type="InterPro" id="IPR014911">
    <property type="entry name" value="PilS_N"/>
</dbReference>
<dbReference type="EMBL" id="CABPSK010000002">
    <property type="protein sequence ID" value="VVE04870.1"/>
    <property type="molecule type" value="Genomic_DNA"/>
</dbReference>
<gene>
    <name evidence="3" type="ORF">PPN31114_02322</name>
</gene>
<accession>A0A5E4V259</accession>
<evidence type="ECO:0000259" key="2">
    <source>
        <dbReference type="Pfam" id="PF08805"/>
    </source>
</evidence>
<feature type="domain" description="Type 4 secretion system PilS N-terminal" evidence="2">
    <location>
        <begin position="86"/>
        <end position="180"/>
    </location>
</feature>